<evidence type="ECO:0000313" key="3">
    <source>
        <dbReference type="EMBL" id="QJA82010.1"/>
    </source>
</evidence>
<dbReference type="EMBL" id="MT142477">
    <property type="protein sequence ID" value="QJA82010.1"/>
    <property type="molecule type" value="Genomic_DNA"/>
</dbReference>
<reference evidence="1" key="1">
    <citation type="submission" date="2020-03" db="EMBL/GenBank/DDBJ databases">
        <title>The deep terrestrial virosphere.</title>
        <authorList>
            <person name="Holmfeldt K."/>
            <person name="Nilsson E."/>
            <person name="Simone D."/>
            <person name="Lopez-Fernandez M."/>
            <person name="Wu X."/>
            <person name="de Brujin I."/>
            <person name="Lundin D."/>
            <person name="Andersson A."/>
            <person name="Bertilsson S."/>
            <person name="Dopson M."/>
        </authorList>
    </citation>
    <scope>NUCLEOTIDE SEQUENCE</scope>
    <source>
        <strain evidence="3">MM415A00449</strain>
        <strain evidence="2">MM415B01001</strain>
        <strain evidence="1">TM448A01792</strain>
        <strain evidence="4">TM448B03899</strain>
    </source>
</reference>
<dbReference type="EMBL" id="MT141429">
    <property type="protein sequence ID" value="QJA61071.1"/>
    <property type="molecule type" value="Genomic_DNA"/>
</dbReference>
<dbReference type="EMBL" id="MT144200">
    <property type="protein sequence ID" value="QJA50524.1"/>
    <property type="molecule type" value="Genomic_DNA"/>
</dbReference>
<protein>
    <submittedName>
        <fullName evidence="1">Uncharacterized protein</fullName>
    </submittedName>
</protein>
<dbReference type="AlphaFoldDB" id="A0A6H1ZSH3"/>
<sequence>MNAQIQAMITEYADYAPPFTVSDFFYCDRCRCIMLRERCEARLKRATSRKLPVFTIESMDVNCLQCEQGREMSGLWLDMPYKVCLVLTCRNMASANGLCDKHYKRVKEGTLTKVCITCGEDVALTNYHKKVDSSDGRQSSCKECMNKLSSEKWMEGGSR</sequence>
<evidence type="ECO:0000313" key="1">
    <source>
        <dbReference type="EMBL" id="QJA50524.1"/>
    </source>
</evidence>
<accession>A0A6H1ZSH3</accession>
<evidence type="ECO:0000313" key="2">
    <source>
        <dbReference type="EMBL" id="QJA61071.1"/>
    </source>
</evidence>
<proteinExistence type="predicted"/>
<evidence type="ECO:0000313" key="4">
    <source>
        <dbReference type="EMBL" id="QJI02961.1"/>
    </source>
</evidence>
<name>A0A6H1ZSH3_9ZZZZ</name>
<gene>
    <name evidence="3" type="ORF">MM415A00449_0007</name>
    <name evidence="2" type="ORF">MM415B01001_0036</name>
    <name evidence="1" type="ORF">TM448A01792_0016</name>
    <name evidence="4" type="ORF">TM448B03899_0004</name>
</gene>
<dbReference type="EMBL" id="MT145046">
    <property type="protein sequence ID" value="QJI02961.1"/>
    <property type="molecule type" value="Genomic_DNA"/>
</dbReference>
<organism evidence="1">
    <name type="scientific">viral metagenome</name>
    <dbReference type="NCBI Taxonomy" id="1070528"/>
    <lineage>
        <taxon>unclassified sequences</taxon>
        <taxon>metagenomes</taxon>
        <taxon>organismal metagenomes</taxon>
    </lineage>
</organism>